<gene>
    <name evidence="2" type="ORF">PITG_11449</name>
</gene>
<protein>
    <submittedName>
        <fullName evidence="2">Uncharacterized protein</fullName>
    </submittedName>
</protein>
<dbReference type="Proteomes" id="UP000006643">
    <property type="component" value="Unassembled WGS sequence"/>
</dbReference>
<accession>D0NIT2</accession>
<dbReference type="VEuPathDB" id="FungiDB:PITG_11449"/>
<dbReference type="RefSeq" id="XP_002901026.1">
    <property type="nucleotide sequence ID" value="XM_002900980.1"/>
</dbReference>
<evidence type="ECO:0000313" key="2">
    <source>
        <dbReference type="EMBL" id="EEY59416.1"/>
    </source>
</evidence>
<evidence type="ECO:0000313" key="3">
    <source>
        <dbReference type="Proteomes" id="UP000006643"/>
    </source>
</evidence>
<feature type="compositionally biased region" description="Low complexity" evidence="1">
    <location>
        <begin position="1"/>
        <end position="24"/>
    </location>
</feature>
<sequence>MLAALSSTAKSQASQASSAASSSSDGTEVHSTTQFFFIHDTFITSSQDSHPHTAVSS</sequence>
<dbReference type="HOGENOM" id="CLU_3000570_0_0_1"/>
<dbReference type="InParanoid" id="D0NIT2"/>
<dbReference type="GeneID" id="9474797"/>
<reference evidence="3" key="1">
    <citation type="journal article" date="2009" name="Nature">
        <title>Genome sequence and analysis of the Irish potato famine pathogen Phytophthora infestans.</title>
        <authorList>
            <consortium name="The Broad Institute Genome Sequencing Platform"/>
            <person name="Haas B.J."/>
            <person name="Kamoun S."/>
            <person name="Zody M.C."/>
            <person name="Jiang R.H."/>
            <person name="Handsaker R.E."/>
            <person name="Cano L.M."/>
            <person name="Grabherr M."/>
            <person name="Kodira C.D."/>
            <person name="Raffaele S."/>
            <person name="Torto-Alalibo T."/>
            <person name="Bozkurt T.O."/>
            <person name="Ah-Fong A.M."/>
            <person name="Alvarado L."/>
            <person name="Anderson V.L."/>
            <person name="Armstrong M.R."/>
            <person name="Avrova A."/>
            <person name="Baxter L."/>
            <person name="Beynon J."/>
            <person name="Boevink P.C."/>
            <person name="Bollmann S.R."/>
            <person name="Bos J.I."/>
            <person name="Bulone V."/>
            <person name="Cai G."/>
            <person name="Cakir C."/>
            <person name="Carrington J.C."/>
            <person name="Chawner M."/>
            <person name="Conti L."/>
            <person name="Costanzo S."/>
            <person name="Ewan R."/>
            <person name="Fahlgren N."/>
            <person name="Fischbach M.A."/>
            <person name="Fugelstad J."/>
            <person name="Gilroy E.M."/>
            <person name="Gnerre S."/>
            <person name="Green P.J."/>
            <person name="Grenville-Briggs L.J."/>
            <person name="Griffith J."/>
            <person name="Grunwald N.J."/>
            <person name="Horn K."/>
            <person name="Horner N.R."/>
            <person name="Hu C.H."/>
            <person name="Huitema E."/>
            <person name="Jeong D.H."/>
            <person name="Jones A.M."/>
            <person name="Jones J.D."/>
            <person name="Jones R.W."/>
            <person name="Karlsson E.K."/>
            <person name="Kunjeti S.G."/>
            <person name="Lamour K."/>
            <person name="Liu Z."/>
            <person name="Ma L."/>
            <person name="Maclean D."/>
            <person name="Chibucos M.C."/>
            <person name="McDonald H."/>
            <person name="McWalters J."/>
            <person name="Meijer H.J."/>
            <person name="Morgan W."/>
            <person name="Morris P.F."/>
            <person name="Munro C.A."/>
            <person name="O'Neill K."/>
            <person name="Ospina-Giraldo M."/>
            <person name="Pinzon A."/>
            <person name="Pritchard L."/>
            <person name="Ramsahoye B."/>
            <person name="Ren Q."/>
            <person name="Restrepo S."/>
            <person name="Roy S."/>
            <person name="Sadanandom A."/>
            <person name="Savidor A."/>
            <person name="Schornack S."/>
            <person name="Schwartz D.C."/>
            <person name="Schumann U.D."/>
            <person name="Schwessinger B."/>
            <person name="Seyer L."/>
            <person name="Sharpe T."/>
            <person name="Silvar C."/>
            <person name="Song J."/>
            <person name="Studholme D.J."/>
            <person name="Sykes S."/>
            <person name="Thines M."/>
            <person name="van de Vondervoort P.J."/>
            <person name="Phuntumart V."/>
            <person name="Wawra S."/>
            <person name="Weide R."/>
            <person name="Win J."/>
            <person name="Young C."/>
            <person name="Zhou S."/>
            <person name="Fry W."/>
            <person name="Meyers B.C."/>
            <person name="van West P."/>
            <person name="Ristaino J."/>
            <person name="Govers F."/>
            <person name="Birch P.R."/>
            <person name="Whisson S.C."/>
            <person name="Judelson H.S."/>
            <person name="Nusbaum C."/>
        </authorList>
    </citation>
    <scope>NUCLEOTIDE SEQUENCE [LARGE SCALE GENOMIC DNA]</scope>
    <source>
        <strain evidence="3">T30-4</strain>
    </source>
</reference>
<name>D0NIT2_PHYIT</name>
<dbReference type="AlphaFoldDB" id="D0NIT2"/>
<keyword evidence="3" id="KW-1185">Reference proteome</keyword>
<evidence type="ECO:0000256" key="1">
    <source>
        <dbReference type="SAM" id="MobiDB-lite"/>
    </source>
</evidence>
<dbReference type="EMBL" id="DS028140">
    <property type="protein sequence ID" value="EEY59416.1"/>
    <property type="molecule type" value="Genomic_DNA"/>
</dbReference>
<dbReference type="KEGG" id="pif:PITG_11449"/>
<organism evidence="2 3">
    <name type="scientific">Phytophthora infestans (strain T30-4)</name>
    <name type="common">Potato late blight agent</name>
    <dbReference type="NCBI Taxonomy" id="403677"/>
    <lineage>
        <taxon>Eukaryota</taxon>
        <taxon>Sar</taxon>
        <taxon>Stramenopiles</taxon>
        <taxon>Oomycota</taxon>
        <taxon>Peronosporomycetes</taxon>
        <taxon>Peronosporales</taxon>
        <taxon>Peronosporaceae</taxon>
        <taxon>Phytophthora</taxon>
    </lineage>
</organism>
<proteinExistence type="predicted"/>
<feature type="region of interest" description="Disordered" evidence="1">
    <location>
        <begin position="1"/>
        <end position="28"/>
    </location>
</feature>